<organism evidence="9 10">
    <name type="scientific">Streptomyces himalayensis subsp. himalayensis</name>
    <dbReference type="NCBI Taxonomy" id="2756131"/>
    <lineage>
        <taxon>Bacteria</taxon>
        <taxon>Bacillati</taxon>
        <taxon>Actinomycetota</taxon>
        <taxon>Actinomycetes</taxon>
        <taxon>Kitasatosporales</taxon>
        <taxon>Streptomycetaceae</taxon>
        <taxon>Streptomyces</taxon>
        <taxon>Streptomyces himalayensis</taxon>
    </lineage>
</organism>
<comment type="caution">
    <text evidence="9">The sequence shown here is derived from an EMBL/GenBank/DDBJ whole genome shotgun (WGS) entry which is preliminary data.</text>
</comment>
<dbReference type="Proteomes" id="UP000545761">
    <property type="component" value="Unassembled WGS sequence"/>
</dbReference>
<dbReference type="Gene3D" id="1.10.540.10">
    <property type="entry name" value="Acyl-CoA dehydrogenase/oxidase, N-terminal domain"/>
    <property type="match status" value="1"/>
</dbReference>
<evidence type="ECO:0000256" key="3">
    <source>
        <dbReference type="ARBA" id="ARBA00022630"/>
    </source>
</evidence>
<dbReference type="PANTHER" id="PTHR43884:SF20">
    <property type="entry name" value="ACYL-COA DEHYDROGENASE FADE28"/>
    <property type="match status" value="1"/>
</dbReference>
<evidence type="ECO:0000313" key="9">
    <source>
        <dbReference type="EMBL" id="MBA2945543.1"/>
    </source>
</evidence>
<evidence type="ECO:0000256" key="2">
    <source>
        <dbReference type="ARBA" id="ARBA00009347"/>
    </source>
</evidence>
<dbReference type="InterPro" id="IPR009075">
    <property type="entry name" value="AcylCo_DH/oxidase_C"/>
</dbReference>
<dbReference type="InterPro" id="IPR037069">
    <property type="entry name" value="AcylCoA_DH/ox_N_sf"/>
</dbReference>
<name>A0A7W0I7U7_9ACTN</name>
<dbReference type="SUPFAM" id="SSF47203">
    <property type="entry name" value="Acyl-CoA dehydrogenase C-terminal domain-like"/>
    <property type="match status" value="1"/>
</dbReference>
<keyword evidence="3" id="KW-0285">Flavoprotein</keyword>
<dbReference type="GO" id="GO:0003995">
    <property type="term" value="F:acyl-CoA dehydrogenase activity"/>
    <property type="evidence" value="ECO:0007669"/>
    <property type="project" value="TreeGrafter"/>
</dbReference>
<dbReference type="Pfam" id="PF02771">
    <property type="entry name" value="Acyl-CoA_dh_N"/>
    <property type="match status" value="1"/>
</dbReference>
<evidence type="ECO:0000256" key="6">
    <source>
        <dbReference type="SAM" id="MobiDB-lite"/>
    </source>
</evidence>
<reference evidence="9 10" key="1">
    <citation type="submission" date="2020-07" db="EMBL/GenBank/DDBJ databases">
        <title>Streptomyces isolated from Indian soil.</title>
        <authorList>
            <person name="Mandal S."/>
            <person name="Maiti P.K."/>
        </authorList>
    </citation>
    <scope>NUCLEOTIDE SEQUENCE [LARGE SCALE GENOMIC DNA]</scope>
    <source>
        <strain evidence="9 10">PSKA28</strain>
    </source>
</reference>
<keyword evidence="5" id="KW-0560">Oxidoreductase</keyword>
<proteinExistence type="inferred from homology"/>
<dbReference type="Pfam" id="PF00441">
    <property type="entry name" value="Acyl-CoA_dh_1"/>
    <property type="match status" value="1"/>
</dbReference>
<evidence type="ECO:0000256" key="4">
    <source>
        <dbReference type="ARBA" id="ARBA00022827"/>
    </source>
</evidence>
<dbReference type="GO" id="GO:0050660">
    <property type="term" value="F:flavin adenine dinucleotide binding"/>
    <property type="evidence" value="ECO:0007669"/>
    <property type="project" value="InterPro"/>
</dbReference>
<feature type="domain" description="Acyl-CoA dehydrogenase/oxidase C-terminal" evidence="7">
    <location>
        <begin position="196"/>
        <end position="325"/>
    </location>
</feature>
<evidence type="ECO:0000259" key="8">
    <source>
        <dbReference type="Pfam" id="PF02771"/>
    </source>
</evidence>
<evidence type="ECO:0000256" key="1">
    <source>
        <dbReference type="ARBA" id="ARBA00001974"/>
    </source>
</evidence>
<dbReference type="InterPro" id="IPR013786">
    <property type="entry name" value="AcylCoA_DH/ox_N"/>
</dbReference>
<protein>
    <submittedName>
        <fullName evidence="9">Acyl-CoA/acyl-ACP dehydrogenase</fullName>
    </submittedName>
</protein>
<sequence>MRFLLDDEQREFARTLDGMLTAADTPAVVRAWASGDTTPGRALWARLAETGVFALAVPEEHDGLGALPVELAVAFTELGRHAVPGPVVETVAAAVFLERLGDEAPAAAWLPGIASGKTAASLCLLSPGSPYSPYSPYALDADTADAVFVVDGDTVRLAESTGPLQPSADPARRLSRPLGGTVLAKGPEVAAAAAHAADAAALATAAQALGLGRALLAQTVEYAKQRTQFGVAIGSFQAVKHRLADVLIALEFAQPLIHAAALALAAGDSSSGRQIAAAKVSACEAAYTAARTALQLHGALGYTEELNLSLWIRKARALRYAWGTPAACRARVLGSESDGRPYEPDRATQKGADG</sequence>
<accession>A0A7W0I7U7</accession>
<comment type="cofactor">
    <cofactor evidence="1">
        <name>FAD</name>
        <dbReference type="ChEBI" id="CHEBI:57692"/>
    </cofactor>
</comment>
<keyword evidence="4" id="KW-0274">FAD</keyword>
<feature type="region of interest" description="Disordered" evidence="6">
    <location>
        <begin position="335"/>
        <end position="354"/>
    </location>
</feature>
<evidence type="ECO:0000313" key="10">
    <source>
        <dbReference type="Proteomes" id="UP000545761"/>
    </source>
</evidence>
<feature type="domain" description="Acyl-CoA dehydrogenase/oxidase N-terminal" evidence="8">
    <location>
        <begin position="7"/>
        <end position="117"/>
    </location>
</feature>
<dbReference type="PANTHER" id="PTHR43884">
    <property type="entry name" value="ACYL-COA DEHYDROGENASE"/>
    <property type="match status" value="1"/>
</dbReference>
<dbReference type="InterPro" id="IPR036250">
    <property type="entry name" value="AcylCo_DH-like_C"/>
</dbReference>
<comment type="similarity">
    <text evidence="2">Belongs to the acyl-CoA dehydrogenase family.</text>
</comment>
<evidence type="ECO:0000256" key="5">
    <source>
        <dbReference type="ARBA" id="ARBA00023002"/>
    </source>
</evidence>
<feature type="compositionally biased region" description="Basic and acidic residues" evidence="6">
    <location>
        <begin position="337"/>
        <end position="354"/>
    </location>
</feature>
<dbReference type="EMBL" id="JACEHE010000003">
    <property type="protein sequence ID" value="MBA2945543.1"/>
    <property type="molecule type" value="Genomic_DNA"/>
</dbReference>
<dbReference type="SUPFAM" id="SSF56645">
    <property type="entry name" value="Acyl-CoA dehydrogenase NM domain-like"/>
    <property type="match status" value="1"/>
</dbReference>
<evidence type="ECO:0000259" key="7">
    <source>
        <dbReference type="Pfam" id="PF00441"/>
    </source>
</evidence>
<dbReference type="Gene3D" id="1.20.140.10">
    <property type="entry name" value="Butyryl-CoA Dehydrogenase, subunit A, domain 3"/>
    <property type="match status" value="1"/>
</dbReference>
<dbReference type="InterPro" id="IPR009100">
    <property type="entry name" value="AcylCoA_DH/oxidase_NM_dom_sf"/>
</dbReference>
<dbReference type="AlphaFoldDB" id="A0A7W0I7U7"/>
<gene>
    <name evidence="9" type="ORF">H1D24_06845</name>
</gene>
<dbReference type="RefSeq" id="WP_181656489.1">
    <property type="nucleotide sequence ID" value="NZ_JACEHE010000003.1"/>
</dbReference>